<proteinExistence type="predicted"/>
<dbReference type="Proteomes" id="UP000595437">
    <property type="component" value="Chromosome 12"/>
</dbReference>
<accession>A0A7T8GT60</accession>
<sequence>MRYARSSVERLDRDLKDLTGKLERAQDGSFLSECYLPSFYERYKELLSRRNELSELLASRGRYSTEETREEDMSPSSASLFSDLEKNKVYKASVTHTADNGLTVNVIDEESRVAITGIFIPNAWVSKKSAENAEAGVELSLQFRGVDPISGVPRLVESHSLKRRAAPSDHNDIPFKTFKPTELFKLDVWSSSNLICSKFQGFLFEVSKMRSLRKTSEFFDHFRAQIRYCKDLNRLVSGPLSKTITLEIQEETKDIYTDMVYVMNLLRELHNESTTGFTLAKELSHFVESPGINDIDEDTDEPVMFSNFTHSYKIMEEHFASVVCDRSRIPGQILLDFEKRNLEEAIRVDREKIGQCLVCIIDSYCGFLRRNYLEFLNDWIDYDCLPPFAFHCSEIYETIKDDKDVEAIEDVRLFLHVINNIPPENTTFIMRQWISEELKSHLVPLCREYIECYEALMEQRRQWWNNQNALSIDEATLQEKYDYIIKWKNSMKEASMEVRFFEELLRIMPLSINYSDLVELNSLIRRSSQGDESAVSDLRVALGTFRNNLKAAITQQFTKK</sequence>
<protein>
    <submittedName>
        <fullName evidence="1">Uncharacterized protein</fullName>
    </submittedName>
</protein>
<gene>
    <name evidence="1" type="ORF">FKW44_017581</name>
</gene>
<name>A0A7T8GT60_CALRO</name>
<dbReference type="EMBL" id="CP045901">
    <property type="protein sequence ID" value="QQP37349.1"/>
    <property type="molecule type" value="Genomic_DNA"/>
</dbReference>
<evidence type="ECO:0000313" key="1">
    <source>
        <dbReference type="EMBL" id="QQP37349.1"/>
    </source>
</evidence>
<reference evidence="2" key="1">
    <citation type="submission" date="2021-01" db="EMBL/GenBank/DDBJ databases">
        <title>Caligus Genome Assembly.</title>
        <authorList>
            <person name="Gallardo-Escarate C."/>
        </authorList>
    </citation>
    <scope>NUCLEOTIDE SEQUENCE [LARGE SCALE GENOMIC DNA]</scope>
</reference>
<keyword evidence="2" id="KW-1185">Reference proteome</keyword>
<dbReference type="AlphaFoldDB" id="A0A7T8GT60"/>
<evidence type="ECO:0000313" key="2">
    <source>
        <dbReference type="Proteomes" id="UP000595437"/>
    </source>
</evidence>
<organism evidence="1 2">
    <name type="scientific">Caligus rogercresseyi</name>
    <name type="common">Sea louse</name>
    <dbReference type="NCBI Taxonomy" id="217165"/>
    <lineage>
        <taxon>Eukaryota</taxon>
        <taxon>Metazoa</taxon>
        <taxon>Ecdysozoa</taxon>
        <taxon>Arthropoda</taxon>
        <taxon>Crustacea</taxon>
        <taxon>Multicrustacea</taxon>
        <taxon>Hexanauplia</taxon>
        <taxon>Copepoda</taxon>
        <taxon>Siphonostomatoida</taxon>
        <taxon>Caligidae</taxon>
        <taxon>Caligus</taxon>
    </lineage>
</organism>